<dbReference type="SUPFAM" id="SSF54495">
    <property type="entry name" value="UBC-like"/>
    <property type="match status" value="2"/>
</dbReference>
<feature type="chain" id="PRO_5014131765" description="Ubiquitin-fold modifier-conjugating enzyme 1" evidence="7">
    <location>
        <begin position="20"/>
        <end position="918"/>
    </location>
</feature>
<feature type="signal peptide" evidence="7">
    <location>
        <begin position="1"/>
        <end position="19"/>
    </location>
</feature>
<dbReference type="Pfam" id="PF03462">
    <property type="entry name" value="PCRF"/>
    <property type="match status" value="1"/>
</dbReference>
<dbReference type="GO" id="GO:0003747">
    <property type="term" value="F:translation release factor activity"/>
    <property type="evidence" value="ECO:0007669"/>
    <property type="project" value="InterPro"/>
</dbReference>
<feature type="compositionally biased region" description="Acidic residues" evidence="6">
    <location>
        <begin position="601"/>
        <end position="616"/>
    </location>
</feature>
<dbReference type="VEuPathDB" id="PiroplasmaDB:BOVATA_010920"/>
<dbReference type="Pfam" id="PF00472">
    <property type="entry name" value="RF-1"/>
    <property type="match status" value="1"/>
</dbReference>
<dbReference type="GO" id="GO:0005737">
    <property type="term" value="C:cytoplasm"/>
    <property type="evidence" value="ECO:0007669"/>
    <property type="project" value="UniProtKB-ARBA"/>
</dbReference>
<dbReference type="Gene3D" id="3.10.110.10">
    <property type="entry name" value="Ubiquitin Conjugating Enzyme"/>
    <property type="match status" value="2"/>
</dbReference>
<protein>
    <recommendedName>
        <fullName evidence="3">Ubiquitin-fold modifier-conjugating enzyme 1</fullName>
    </recommendedName>
</protein>
<keyword evidence="5" id="KW-0175">Coiled coil</keyword>
<evidence type="ECO:0000256" key="7">
    <source>
        <dbReference type="SAM" id="SignalP"/>
    </source>
</evidence>
<organism evidence="10 11">
    <name type="scientific">Babesia ovata</name>
    <dbReference type="NCBI Taxonomy" id="189622"/>
    <lineage>
        <taxon>Eukaryota</taxon>
        <taxon>Sar</taxon>
        <taxon>Alveolata</taxon>
        <taxon>Apicomplexa</taxon>
        <taxon>Aconoidasida</taxon>
        <taxon>Piroplasmida</taxon>
        <taxon>Babesiidae</taxon>
        <taxon>Babesia</taxon>
    </lineage>
</organism>
<comment type="similarity">
    <text evidence="2">Belongs to the prokaryotic/mitochondrial release factor family.</text>
</comment>
<feature type="coiled-coil region" evidence="5">
    <location>
        <begin position="263"/>
        <end position="290"/>
    </location>
</feature>
<dbReference type="Gene3D" id="3.30.160.20">
    <property type="match status" value="1"/>
</dbReference>
<evidence type="ECO:0000256" key="4">
    <source>
        <dbReference type="ARBA" id="ARBA00022786"/>
    </source>
</evidence>
<evidence type="ECO:0000259" key="9">
    <source>
        <dbReference type="Pfam" id="PF03462"/>
    </source>
</evidence>
<dbReference type="SUPFAM" id="SSF55945">
    <property type="entry name" value="TATA-box binding protein-like"/>
    <property type="match status" value="1"/>
</dbReference>
<dbReference type="Gene3D" id="3.30.310.10">
    <property type="entry name" value="TATA-Binding Protein"/>
    <property type="match status" value="1"/>
</dbReference>
<dbReference type="Proteomes" id="UP000236319">
    <property type="component" value="Unassembled WGS sequence"/>
</dbReference>
<dbReference type="InterPro" id="IPR000352">
    <property type="entry name" value="Pep_chain_release_fac_I"/>
</dbReference>
<evidence type="ECO:0000313" key="10">
    <source>
        <dbReference type="EMBL" id="GBE59599.1"/>
    </source>
</evidence>
<evidence type="ECO:0000313" key="11">
    <source>
        <dbReference type="Proteomes" id="UP000236319"/>
    </source>
</evidence>
<evidence type="ECO:0000256" key="5">
    <source>
        <dbReference type="SAM" id="Coils"/>
    </source>
</evidence>
<keyword evidence="7" id="KW-0732">Signal</keyword>
<feature type="region of interest" description="Disordered" evidence="6">
    <location>
        <begin position="312"/>
        <end position="334"/>
    </location>
</feature>
<evidence type="ECO:0000256" key="2">
    <source>
        <dbReference type="ARBA" id="ARBA00010835"/>
    </source>
</evidence>
<comment type="caution">
    <text evidence="10">The sequence shown here is derived from an EMBL/GenBank/DDBJ whole genome shotgun (WGS) entry which is preliminary data.</text>
</comment>
<dbReference type="GeneID" id="39873369"/>
<feature type="domain" description="Peptide chain release factor" evidence="9">
    <location>
        <begin position="91"/>
        <end position="202"/>
    </location>
</feature>
<accession>A0A2H6K9G7</accession>
<dbReference type="EMBL" id="BDSA01000001">
    <property type="protein sequence ID" value="GBE59599.1"/>
    <property type="molecule type" value="Genomic_DNA"/>
</dbReference>
<proteinExistence type="inferred from homology"/>
<dbReference type="PANTHER" id="PTHR12921:SF0">
    <property type="entry name" value="UBIQUITIN-FOLD MODIFIER-CONJUGATING ENZYME 1"/>
    <property type="match status" value="1"/>
</dbReference>
<dbReference type="Gene3D" id="3.30.70.1660">
    <property type="match status" value="1"/>
</dbReference>
<keyword evidence="11" id="KW-1185">Reference proteome</keyword>
<dbReference type="GO" id="GO:1990592">
    <property type="term" value="P:protein K69-linked ufmylation"/>
    <property type="evidence" value="ECO:0007669"/>
    <property type="project" value="TreeGrafter"/>
</dbReference>
<evidence type="ECO:0000256" key="6">
    <source>
        <dbReference type="SAM" id="MobiDB-lite"/>
    </source>
</evidence>
<dbReference type="GO" id="GO:0061657">
    <property type="term" value="F:UFM1 conjugating enzyme activity"/>
    <property type="evidence" value="ECO:0007669"/>
    <property type="project" value="InterPro"/>
</dbReference>
<dbReference type="RefSeq" id="XP_028865842.1">
    <property type="nucleotide sequence ID" value="XM_029010009.1"/>
</dbReference>
<keyword evidence="4" id="KW-0833">Ubl conjugation pathway</keyword>
<dbReference type="InterPro" id="IPR045853">
    <property type="entry name" value="Pep_chain_release_fac_I_sf"/>
</dbReference>
<feature type="region of interest" description="Disordered" evidence="6">
    <location>
        <begin position="590"/>
        <end position="629"/>
    </location>
</feature>
<dbReference type="InterPro" id="IPR012295">
    <property type="entry name" value="TBP_dom_sf"/>
</dbReference>
<dbReference type="PANTHER" id="PTHR12921">
    <property type="entry name" value="UBIQUITIN-FOLD MODIFIER-CONJUGATING ENZYME 1"/>
    <property type="match status" value="1"/>
</dbReference>
<dbReference type="SUPFAM" id="SSF75620">
    <property type="entry name" value="Release factor"/>
    <property type="match status" value="1"/>
</dbReference>
<evidence type="ECO:0000256" key="1">
    <source>
        <dbReference type="ARBA" id="ARBA00008451"/>
    </source>
</evidence>
<dbReference type="InterPro" id="IPR005139">
    <property type="entry name" value="PCRF"/>
</dbReference>
<dbReference type="InterPro" id="IPR014806">
    <property type="entry name" value="Ufc1"/>
</dbReference>
<evidence type="ECO:0000256" key="3">
    <source>
        <dbReference type="ARBA" id="ARBA00013306"/>
    </source>
</evidence>
<feature type="domain" description="Prokaryotic-type class I peptide chain release factors" evidence="8">
    <location>
        <begin position="221"/>
        <end position="303"/>
    </location>
</feature>
<evidence type="ECO:0000259" key="8">
    <source>
        <dbReference type="Pfam" id="PF00472"/>
    </source>
</evidence>
<dbReference type="Pfam" id="PF08694">
    <property type="entry name" value="UFC1"/>
    <property type="match status" value="2"/>
</dbReference>
<gene>
    <name evidence="10" type="ORF">BOVATA_010920</name>
</gene>
<dbReference type="InterPro" id="IPR016135">
    <property type="entry name" value="UBQ-conjugating_enzyme/RWD"/>
</dbReference>
<comment type="similarity">
    <text evidence="1">Belongs to the ubiquitin-conjugating enzyme family. UFC1 subfamily.</text>
</comment>
<dbReference type="OrthoDB" id="10256182at2759"/>
<sequence>MRLLSFFLSLLQCVTVVSLLSPSTGRYNKLFRAVPCVAFLGAVGLFNASIAFVGPATALSHGFRTRAPIKLLFISNGKPSFHRRYAPLQAHNSSVAIEVRPGVGGTEASIWAQELAKVGDVHHTANDAQTFKKFCVSRGCTVREELNGTTTVLRITGDDTKFRENGCSGLEERFLREAGIHQVKRVPTSEKSGRMHSSTATVAVLPTELTETQFDSILSHVAIDPRDIEWKTCRSSGAGGQNVNKVETAAALLHKPTGIRIECQEERTQSKNKEIALERLRLQLARERESDAREDAQSRRLSQVAASMCVTPAPLPTSTSNPRAVPHRHATATSSSGNVVMEDVYGDEPPEGIPQSIGDEYNTVDVNNGIQRNAILVYNISGFSNFGVNLDLRKLARALGNAVYFPGEFSCVRVDVRVNRNLESDAPTHSSERFPGIEHIPVVWATRRYELQTQLHRQFIYNDSVSLGKRICNDKYTYLKVSIFANGKVSFTGARNLLTVAVALWKVCRAIRQRVDSKAAVRFMVPANIMAVYRFPSRIVLQTFVKRHKDSMYDPIRFAGVQLRVSIKPYDNQYDVRKVILEGLGKSVPDTKPEYPLQNDAGDDYSDSDEFDDDPESTSSMPAFTQPTAAPVPAPRIDPPLPVSPIASTGVAGPRQRLLKGNLRRIISEALPANKRQIHQGTALTPQAVDSTAKLQKIVDTGAGKRVWSAENVMRDPNPMADDVNTSADARLAAEATHSPSTDGIPLCVTKAGPVDGAAAWENRLNEEFAALIHYVEENKANDTEWFQIDCDDQGTKWVQNRQHHDVLQVVRGMLARAQDEDVSFSFGNQRRRRPQRDHDTQIPAAYPNAPPDIVLPDLDGKTAKMYRGGSICLDAHFAPLWQRNSPKYGIAHALALGLAPWLASEVPQLIATNVLAP</sequence>
<dbReference type="AlphaFoldDB" id="A0A2H6K9G7"/>
<reference evidence="10 11" key="1">
    <citation type="journal article" date="2017" name="BMC Genomics">
        <title>Whole-genome assembly of Babesia ovata and comparative genomics between closely related pathogens.</title>
        <authorList>
            <person name="Yamagishi J."/>
            <person name="Asada M."/>
            <person name="Hakimi H."/>
            <person name="Tanaka T.Q."/>
            <person name="Sugimoto C."/>
            <person name="Kawazu S."/>
        </authorList>
    </citation>
    <scope>NUCLEOTIDE SEQUENCE [LARGE SCALE GENOMIC DNA]</scope>
    <source>
        <strain evidence="10 11">Miyake</strain>
    </source>
</reference>
<name>A0A2H6K9G7_9APIC</name>